<dbReference type="STRING" id="1903952.BIT28_07360"/>
<dbReference type="Proteomes" id="UP000186905">
    <property type="component" value="Unassembled WGS sequence"/>
</dbReference>
<dbReference type="AlphaFoldDB" id="A0A1Q9GF09"/>
<comment type="caution">
    <text evidence="2">The sequence shown here is derived from an EMBL/GenBank/DDBJ whole genome shotgun (WGS) entry which is preliminary data.</text>
</comment>
<proteinExistence type="predicted"/>
<dbReference type="NCBIfam" id="TIGR02566">
    <property type="entry name" value="cas_Csy3"/>
    <property type="match status" value="1"/>
</dbReference>
<keyword evidence="3" id="KW-1185">Reference proteome</keyword>
<feature type="region of interest" description="Disordered" evidence="1">
    <location>
        <begin position="222"/>
        <end position="243"/>
    </location>
</feature>
<feature type="compositionally biased region" description="Basic and acidic residues" evidence="1">
    <location>
        <begin position="227"/>
        <end position="243"/>
    </location>
</feature>
<dbReference type="OrthoDB" id="240864at2"/>
<dbReference type="InterPro" id="IPR013399">
    <property type="entry name" value="CRISPR-assoc_prot_Csy3"/>
</dbReference>
<dbReference type="Pfam" id="PF09615">
    <property type="entry name" value="Cas_Csy3"/>
    <property type="match status" value="1"/>
</dbReference>
<gene>
    <name evidence="2" type="ORF">BIT28_07360</name>
</gene>
<evidence type="ECO:0000313" key="3">
    <source>
        <dbReference type="Proteomes" id="UP000186905"/>
    </source>
</evidence>
<name>A0A1Q9GF09_9GAMM</name>
<evidence type="ECO:0000313" key="2">
    <source>
        <dbReference type="EMBL" id="OLQ72985.1"/>
    </source>
</evidence>
<protein>
    <submittedName>
        <fullName evidence="2">Type I-F CRISPR-associated protein Csy3</fullName>
    </submittedName>
</protein>
<dbReference type="EMBL" id="MJIL01000090">
    <property type="protein sequence ID" value="OLQ72985.1"/>
    <property type="molecule type" value="Genomic_DNA"/>
</dbReference>
<reference evidence="2 3" key="1">
    <citation type="submission" date="2016-09" db="EMBL/GenBank/DDBJ databases">
        <title>Photobacterium proteolyticum sp. nov. a protease producing bacterium isolated from ocean sediments of Laizhou Bay.</title>
        <authorList>
            <person name="Li Y."/>
        </authorList>
    </citation>
    <scope>NUCLEOTIDE SEQUENCE [LARGE SCALE GENOMIC DNA]</scope>
    <source>
        <strain evidence="2 3">13-12</strain>
    </source>
</reference>
<organism evidence="2 3">
    <name type="scientific">Photobacterium proteolyticum</name>
    <dbReference type="NCBI Taxonomy" id="1903952"/>
    <lineage>
        <taxon>Bacteria</taxon>
        <taxon>Pseudomonadati</taxon>
        <taxon>Pseudomonadota</taxon>
        <taxon>Gammaproteobacteria</taxon>
        <taxon>Vibrionales</taxon>
        <taxon>Vibrionaceae</taxon>
        <taxon>Photobacterium</taxon>
    </lineage>
</organism>
<sequence>MELPVQLAYEGSITPGDVCFFAVWPDQSKSPLRYNSRIALGLKEGAAAVYTAEGEIVKKATPDALAQGNPHQVDYCHVPYGANGVQCETSITFTSDLRKPLKCCDPGVKRTLKKLVELYESKITWNELATRYLLNICNGQWLWHNTKKAYWVNVEITPWPWEGGAVSFENVVRGYSGRASFQQHKSWVPLLQLICDAFSQPQGLAIFELKVSIKLPTNAPIRPSQEFTEKPKNSNKSDRRDNSRVYQHTLIDGDKSPIIGCYKVGAAIAMIDDWYPGAEEAVRVGHYGVHKEDVTSYRHPSTGKDFFSLLKRADEFVELLENEVKLSEETVNDLHYLIANLIKGGMFQRTGSN</sequence>
<evidence type="ECO:0000256" key="1">
    <source>
        <dbReference type="SAM" id="MobiDB-lite"/>
    </source>
</evidence>
<accession>A0A1Q9GF09</accession>
<dbReference type="RefSeq" id="WP_075767002.1">
    <property type="nucleotide sequence ID" value="NZ_MJIL01000090.1"/>
</dbReference>